<organism evidence="1 2">
    <name type="scientific">Sporomusa malonica</name>
    <dbReference type="NCBI Taxonomy" id="112901"/>
    <lineage>
        <taxon>Bacteria</taxon>
        <taxon>Bacillati</taxon>
        <taxon>Bacillota</taxon>
        <taxon>Negativicutes</taxon>
        <taxon>Selenomonadales</taxon>
        <taxon>Sporomusaceae</taxon>
        <taxon>Sporomusa</taxon>
    </lineage>
</organism>
<sequence length="98" mass="10742">MYTGVLEKDATQKQIGDAKKTVQVVIEVNDHKYVESFDGTNGLVVMVDTETASQGRVFAGARSMFFIIDALLDDMPDDVVVALLAKRIANSKPGDKFF</sequence>
<dbReference type="RefSeq" id="WP_084575331.1">
    <property type="nucleotide sequence ID" value="NZ_CP155572.1"/>
</dbReference>
<evidence type="ECO:0000313" key="2">
    <source>
        <dbReference type="Proteomes" id="UP000192738"/>
    </source>
</evidence>
<protein>
    <submittedName>
        <fullName evidence="1">Uncharacterized protein</fullName>
    </submittedName>
</protein>
<dbReference type="STRING" id="112901.SAMN04488500_106115"/>
<proteinExistence type="predicted"/>
<dbReference type="EMBL" id="FWXI01000006">
    <property type="protein sequence ID" value="SMC64147.1"/>
    <property type="molecule type" value="Genomic_DNA"/>
</dbReference>
<keyword evidence="2" id="KW-1185">Reference proteome</keyword>
<dbReference type="OrthoDB" id="9959301at2"/>
<dbReference type="AlphaFoldDB" id="A0A1W2ATW0"/>
<evidence type="ECO:0000313" key="1">
    <source>
        <dbReference type="EMBL" id="SMC64147.1"/>
    </source>
</evidence>
<dbReference type="Proteomes" id="UP000192738">
    <property type="component" value="Unassembled WGS sequence"/>
</dbReference>
<name>A0A1W2ATW0_9FIRM</name>
<gene>
    <name evidence="1" type="ORF">SAMN04488500_106115</name>
</gene>
<reference evidence="1 2" key="1">
    <citation type="submission" date="2017-04" db="EMBL/GenBank/DDBJ databases">
        <authorList>
            <person name="Afonso C.L."/>
            <person name="Miller P.J."/>
            <person name="Scott M.A."/>
            <person name="Spackman E."/>
            <person name="Goraichik I."/>
            <person name="Dimitrov K.M."/>
            <person name="Suarez D.L."/>
            <person name="Swayne D.E."/>
        </authorList>
    </citation>
    <scope>NUCLEOTIDE SEQUENCE [LARGE SCALE GENOMIC DNA]</scope>
    <source>
        <strain evidence="1 2">DSM 5090</strain>
    </source>
</reference>
<accession>A0A1W2ATW0</accession>